<dbReference type="Proteomes" id="UP000029738">
    <property type="component" value="Unassembled WGS sequence"/>
</dbReference>
<protein>
    <submittedName>
        <fullName evidence="1">Uncharacterized protein</fullName>
    </submittedName>
</protein>
<proteinExistence type="predicted"/>
<comment type="caution">
    <text evidence="1">The sequence shown here is derived from an EMBL/GenBank/DDBJ whole genome shotgun (WGS) entry which is preliminary data.</text>
</comment>
<evidence type="ECO:0000313" key="1">
    <source>
        <dbReference type="EMBL" id="KAF3886014.1"/>
    </source>
</evidence>
<reference evidence="1" key="1">
    <citation type="journal article" date="2015" name="Genome Announc.">
        <title>Draft Genome Sequence of Tolypothrix boutellei Strain VB521301.</title>
        <authorList>
            <person name="Chandrababunaidu M.M."/>
            <person name="Singh D."/>
            <person name="Sen D."/>
            <person name="Bhan S."/>
            <person name="Das S."/>
            <person name="Gupta A."/>
            <person name="Adhikary S.P."/>
            <person name="Tripathy S."/>
        </authorList>
    </citation>
    <scope>NUCLEOTIDE SEQUENCE</scope>
    <source>
        <strain evidence="1">VB521301</strain>
    </source>
</reference>
<accession>A0A8S9T2V8</accession>
<organism evidence="1 2">
    <name type="scientific">Tolypothrix bouteillei VB521301</name>
    <dbReference type="NCBI Taxonomy" id="1479485"/>
    <lineage>
        <taxon>Bacteria</taxon>
        <taxon>Bacillati</taxon>
        <taxon>Cyanobacteriota</taxon>
        <taxon>Cyanophyceae</taxon>
        <taxon>Nostocales</taxon>
        <taxon>Tolypothrichaceae</taxon>
        <taxon>Tolypothrix</taxon>
    </lineage>
</organism>
<sequence>MLEIRVLYSVMETSEAVASSFTRVDAFEQIRVNISSMAQKSKSWEVTVSKLHS</sequence>
<name>A0A8S9T2V8_9CYAN</name>
<dbReference type="EMBL" id="JHEG04000001">
    <property type="protein sequence ID" value="KAF3886014.1"/>
    <property type="molecule type" value="Genomic_DNA"/>
</dbReference>
<evidence type="ECO:0000313" key="2">
    <source>
        <dbReference type="Proteomes" id="UP000029738"/>
    </source>
</evidence>
<dbReference type="AlphaFoldDB" id="A0A8S9T2V8"/>
<dbReference type="RefSeq" id="WP_153021456.1">
    <property type="nucleotide sequence ID" value="NZ_JHEG04000001.1"/>
</dbReference>
<keyword evidence="2" id="KW-1185">Reference proteome</keyword>
<gene>
    <name evidence="1" type="ORF">DA73_0400011430</name>
</gene>
<reference evidence="1" key="2">
    <citation type="submission" date="2019-11" db="EMBL/GenBank/DDBJ databases">
        <title>Improved Assembly of Tolypothrix boutellei genome.</title>
        <authorList>
            <person name="Sarangi A.N."/>
            <person name="Mukherjee M."/>
            <person name="Ghosh S."/>
            <person name="Singh D."/>
            <person name="Das A."/>
            <person name="Kant S."/>
            <person name="Prusty A."/>
            <person name="Tripathy S."/>
        </authorList>
    </citation>
    <scope>NUCLEOTIDE SEQUENCE</scope>
    <source>
        <strain evidence="1">VB521301</strain>
    </source>
</reference>